<evidence type="ECO:0000313" key="2">
    <source>
        <dbReference type="Proteomes" id="UP000326678"/>
    </source>
</evidence>
<dbReference type="RefSeq" id="WP_181984957.1">
    <property type="nucleotide sequence ID" value="NZ_CP045226.1"/>
</dbReference>
<reference evidence="1 2" key="1">
    <citation type="submission" date="2019-10" db="EMBL/GenBank/DDBJ databases">
        <title>Genomic and transcriptomic insights into the perfect genentic adaptation of a filamentous nitrogen-fixing cyanobacterium to rice fields.</title>
        <authorList>
            <person name="Chen Z."/>
        </authorList>
    </citation>
    <scope>NUCLEOTIDE SEQUENCE [LARGE SCALE GENOMIC DNA]</scope>
    <source>
        <strain evidence="1">CCNUC1</strain>
    </source>
</reference>
<accession>A0A5P8VYF3</accession>
<dbReference type="KEGG" id="nsh:GXM_02932"/>
<protein>
    <submittedName>
        <fullName evidence="1">Uncharacterized protein</fullName>
    </submittedName>
</protein>
<evidence type="ECO:0000313" key="1">
    <source>
        <dbReference type="EMBL" id="QFS45455.1"/>
    </source>
</evidence>
<dbReference type="Proteomes" id="UP000326678">
    <property type="component" value="Chromosome Gxm1"/>
</dbReference>
<sequence length="53" mass="5942">MTLGTILMPKSSIYAVLLKSLDLTVKDLFQSDDMVQLSLTTRYLSPYFLGIAE</sequence>
<name>A0A5P8VYF3_9NOSO</name>
<dbReference type="EMBL" id="CP045226">
    <property type="protein sequence ID" value="QFS45455.1"/>
    <property type="molecule type" value="Genomic_DNA"/>
</dbReference>
<organism evidence="1 2">
    <name type="scientific">Nostoc sphaeroides CCNUC1</name>
    <dbReference type="NCBI Taxonomy" id="2653204"/>
    <lineage>
        <taxon>Bacteria</taxon>
        <taxon>Bacillati</taxon>
        <taxon>Cyanobacteriota</taxon>
        <taxon>Cyanophyceae</taxon>
        <taxon>Nostocales</taxon>
        <taxon>Nostocaceae</taxon>
        <taxon>Nostoc</taxon>
    </lineage>
</organism>
<proteinExistence type="predicted"/>
<dbReference type="AlphaFoldDB" id="A0A5P8VYF3"/>
<gene>
    <name evidence="1" type="ORF">GXM_02932</name>
</gene>
<keyword evidence="2" id="KW-1185">Reference proteome</keyword>